<dbReference type="AlphaFoldDB" id="A0A6J4T2K4"/>
<organism evidence="2">
    <name type="scientific">uncultured Solirubrobacteraceae bacterium</name>
    <dbReference type="NCBI Taxonomy" id="1162706"/>
    <lineage>
        <taxon>Bacteria</taxon>
        <taxon>Bacillati</taxon>
        <taxon>Actinomycetota</taxon>
        <taxon>Thermoleophilia</taxon>
        <taxon>Solirubrobacterales</taxon>
        <taxon>Solirubrobacteraceae</taxon>
        <taxon>environmental samples</taxon>
    </lineage>
</organism>
<protein>
    <submittedName>
        <fullName evidence="2">Uncharacterized protein</fullName>
    </submittedName>
</protein>
<evidence type="ECO:0000256" key="1">
    <source>
        <dbReference type="SAM" id="MobiDB-lite"/>
    </source>
</evidence>
<gene>
    <name evidence="2" type="ORF">AVDCRST_MAG30-2559</name>
</gene>
<feature type="region of interest" description="Disordered" evidence="1">
    <location>
        <begin position="196"/>
        <end position="233"/>
    </location>
</feature>
<reference evidence="2" key="1">
    <citation type="submission" date="2020-02" db="EMBL/GenBank/DDBJ databases">
        <authorList>
            <person name="Meier V. D."/>
        </authorList>
    </citation>
    <scope>NUCLEOTIDE SEQUENCE</scope>
    <source>
        <strain evidence="2">AVDCRST_MAG30</strain>
    </source>
</reference>
<proteinExistence type="predicted"/>
<evidence type="ECO:0000313" key="2">
    <source>
        <dbReference type="EMBL" id="CAA9512260.1"/>
    </source>
</evidence>
<accession>A0A6J4T2K4</accession>
<feature type="compositionally biased region" description="Basic and acidic residues" evidence="1">
    <location>
        <begin position="196"/>
        <end position="217"/>
    </location>
</feature>
<dbReference type="EMBL" id="CADCVS010000330">
    <property type="protein sequence ID" value="CAA9512260.1"/>
    <property type="molecule type" value="Genomic_DNA"/>
</dbReference>
<name>A0A6J4T2K4_9ACTN</name>
<sequence length="273" mass="28972">MALRLADAAPAACARVEGRARDDRELVLGQAEVRIGEGAGRGVDVRVRPLDHAAVLQHRDREGDAPLLRRARDGLRVVQERHGVERRAEHEHLPAGRHEAGERGVLPVAVGDRVRVGEPSRPRADRGDARLGVDAALRPRPGADPLGDAAVVAVHRAGGGVEDRRVGEVGLAVGLRPVLRVVDVLLPRGVRGERALRPERVEQRPHHRLRAADHPAEGGHAGVDQDDPGRADAQAPQVLGQLGAMDGARVSVGAAHRLAGKGRSPGGWVTVAR</sequence>